<evidence type="ECO:0000259" key="2">
    <source>
        <dbReference type="PROSITE" id="PS51109"/>
    </source>
</evidence>
<gene>
    <name evidence="3" type="ORF">ACFO4N_16750</name>
</gene>
<evidence type="ECO:0000313" key="3">
    <source>
        <dbReference type="EMBL" id="MFC4620353.1"/>
    </source>
</evidence>
<dbReference type="InterPro" id="IPR011098">
    <property type="entry name" value="G5_dom"/>
</dbReference>
<dbReference type="InterPro" id="IPR051933">
    <property type="entry name" value="Resuscitation_pf_RpfB"/>
</dbReference>
<evidence type="ECO:0000313" key="4">
    <source>
        <dbReference type="Proteomes" id="UP001596022"/>
    </source>
</evidence>
<dbReference type="PROSITE" id="PS51109">
    <property type="entry name" value="G5"/>
    <property type="match status" value="1"/>
</dbReference>
<feature type="domain" description="G5" evidence="2">
    <location>
        <begin position="211"/>
        <end position="291"/>
    </location>
</feature>
<dbReference type="PANTHER" id="PTHR39160:SF4">
    <property type="entry name" value="RESUSCITATION-PROMOTING FACTOR RPFB"/>
    <property type="match status" value="1"/>
</dbReference>
<evidence type="ECO:0000256" key="1">
    <source>
        <dbReference type="ARBA" id="ARBA00022729"/>
    </source>
</evidence>
<dbReference type="Gene3D" id="2.20.230.10">
    <property type="entry name" value="Resuscitation-promoting factor rpfb"/>
    <property type="match status" value="1"/>
</dbReference>
<dbReference type="Gene3D" id="2.40.40.10">
    <property type="entry name" value="RlpA-like domain"/>
    <property type="match status" value="1"/>
</dbReference>
<dbReference type="InterPro" id="IPR007137">
    <property type="entry name" value="DUF348"/>
</dbReference>
<dbReference type="Proteomes" id="UP001596022">
    <property type="component" value="Unassembled WGS sequence"/>
</dbReference>
<comment type="caution">
    <text evidence="3">The sequence shown here is derived from an EMBL/GenBank/DDBJ whole genome shotgun (WGS) entry which is preliminary data.</text>
</comment>
<dbReference type="CDD" id="cd14667">
    <property type="entry name" value="3D_containing_proteins"/>
    <property type="match status" value="1"/>
</dbReference>
<dbReference type="SUPFAM" id="SSF50685">
    <property type="entry name" value="Barwin-like endoglucanases"/>
    <property type="match status" value="1"/>
</dbReference>
<keyword evidence="1" id="KW-0732">Signal</keyword>
<dbReference type="PANTHER" id="PTHR39160">
    <property type="entry name" value="CELL WALL-BINDING PROTEIN YOCH"/>
    <property type="match status" value="1"/>
</dbReference>
<sequence>MVIKAKRLLNSNWKKIGIALLVVAMLSLTSIFCFSAYASAEKEVILVQNGTVKKVATRANTVQELLKEYHIKMHAHDSLQPGPETALKDNMAVEVKTAKRITLTNDGTSQKVWSTEGTVGEMLASQGVRLSEHDVAVPEVNTELKSGMNVTIQRGFQVKLVDGTDEPKRIWTLAMPVSDFLKTHNINLDENDKVKTNNGQDLLQEGSEIHIIRVNSETTTEYAPIDYKTIKRQDPALEKGKIRVIQEGREGKMAKHYKITRENGKETVRHLIQSDVIDQAKDKIIAVGTKPVPRQMTDQHSQQRGKVLFLRSSAYTSNCKGCSGITTTGFNLKTHTNAKIIAVDPSVIPLGSRVYVEGYGYATALDTGGAIKGNRIDIFFPSIAQANNWGVRTVKVTVLD</sequence>
<dbReference type="Pfam" id="PF03990">
    <property type="entry name" value="DUF348"/>
    <property type="match status" value="3"/>
</dbReference>
<dbReference type="Pfam" id="PF07501">
    <property type="entry name" value="G5"/>
    <property type="match status" value="1"/>
</dbReference>
<dbReference type="SMART" id="SM01208">
    <property type="entry name" value="G5"/>
    <property type="match status" value="1"/>
</dbReference>
<organism evidence="3 4">
    <name type="scientific">Camelliibacillus cellulosilyticus</name>
    <dbReference type="NCBI Taxonomy" id="2174486"/>
    <lineage>
        <taxon>Bacteria</taxon>
        <taxon>Bacillati</taxon>
        <taxon>Bacillota</taxon>
        <taxon>Bacilli</taxon>
        <taxon>Bacillales</taxon>
        <taxon>Sporolactobacillaceae</taxon>
        <taxon>Camelliibacillus</taxon>
    </lineage>
</organism>
<dbReference type="RefSeq" id="WP_376847465.1">
    <property type="nucleotide sequence ID" value="NZ_JBHSFW010000020.1"/>
</dbReference>
<proteinExistence type="predicted"/>
<dbReference type="InterPro" id="IPR010611">
    <property type="entry name" value="3D_dom"/>
</dbReference>
<dbReference type="Pfam" id="PF06725">
    <property type="entry name" value="3D"/>
    <property type="match status" value="1"/>
</dbReference>
<keyword evidence="4" id="KW-1185">Reference proteome</keyword>
<accession>A0ABV9GQR8</accession>
<dbReference type="InterPro" id="IPR036908">
    <property type="entry name" value="RlpA-like_sf"/>
</dbReference>
<protein>
    <submittedName>
        <fullName evidence="3">Ubiquitin-like domain-containing protein</fullName>
    </submittedName>
</protein>
<reference evidence="4" key="1">
    <citation type="journal article" date="2019" name="Int. J. Syst. Evol. Microbiol.">
        <title>The Global Catalogue of Microorganisms (GCM) 10K type strain sequencing project: providing services to taxonomists for standard genome sequencing and annotation.</title>
        <authorList>
            <consortium name="The Broad Institute Genomics Platform"/>
            <consortium name="The Broad Institute Genome Sequencing Center for Infectious Disease"/>
            <person name="Wu L."/>
            <person name="Ma J."/>
        </authorList>
    </citation>
    <scope>NUCLEOTIDE SEQUENCE [LARGE SCALE GENOMIC DNA]</scope>
    <source>
        <strain evidence="4">CGMCC 1.16306</strain>
    </source>
</reference>
<name>A0ABV9GQR8_9BACL</name>
<dbReference type="EMBL" id="JBHSFW010000020">
    <property type="protein sequence ID" value="MFC4620353.1"/>
    <property type="molecule type" value="Genomic_DNA"/>
</dbReference>
<dbReference type="InterPro" id="IPR059180">
    <property type="entry name" value="3D_YorM"/>
</dbReference>